<feature type="region of interest" description="Disordered" evidence="1">
    <location>
        <begin position="308"/>
        <end position="360"/>
    </location>
</feature>
<feature type="region of interest" description="Disordered" evidence="1">
    <location>
        <begin position="444"/>
        <end position="478"/>
    </location>
</feature>
<feature type="compositionally biased region" description="Low complexity" evidence="1">
    <location>
        <begin position="32"/>
        <end position="41"/>
    </location>
</feature>
<dbReference type="RefSeq" id="XP_062631159.1">
    <property type="nucleotide sequence ID" value="XM_062775175.1"/>
</dbReference>
<organism evidence="2 3">
    <name type="scientific">Vanrija pseudolonga</name>
    <dbReference type="NCBI Taxonomy" id="143232"/>
    <lineage>
        <taxon>Eukaryota</taxon>
        <taxon>Fungi</taxon>
        <taxon>Dikarya</taxon>
        <taxon>Basidiomycota</taxon>
        <taxon>Agaricomycotina</taxon>
        <taxon>Tremellomycetes</taxon>
        <taxon>Trichosporonales</taxon>
        <taxon>Trichosporonaceae</taxon>
        <taxon>Vanrija</taxon>
    </lineage>
</organism>
<feature type="compositionally biased region" description="Acidic residues" evidence="1">
    <location>
        <begin position="166"/>
        <end position="180"/>
    </location>
</feature>
<reference evidence="2" key="1">
    <citation type="submission" date="2023-10" db="EMBL/GenBank/DDBJ databases">
        <authorList>
            <person name="Noh H."/>
        </authorList>
    </citation>
    <scope>NUCLEOTIDE SEQUENCE</scope>
    <source>
        <strain evidence="2">DUCC4014</strain>
    </source>
</reference>
<evidence type="ECO:0000313" key="2">
    <source>
        <dbReference type="EMBL" id="WOO85133.1"/>
    </source>
</evidence>
<proteinExistence type="predicted"/>
<dbReference type="PANTHER" id="PTHR38698:SF1">
    <property type="entry name" value="FUNGAL PROTEIN"/>
    <property type="match status" value="1"/>
</dbReference>
<dbReference type="GeneID" id="87811797"/>
<sequence length="478" mass="50271">MDDDPWADTPATPPRVSVSKDGATTGSDLSTGAGASAAVSAPLVEEEEHEHEHTDEAKHQEIEHDTSHTTANEEADAAPVHEAAEHTEPEEPPEPAPAPHDAFASDDLDAGFGSASAPEPDPYAAAPTLAPPPAGGGFEDDGFDDFDDFDAPAAAGPSSAAFDAGFGDDDGFGDFGDVQEFDGGFVEPAAPPAPAFEAWSALSLRPVPPRRELLERITAVLSPLAPDADAFTDEPMRDVDELHQVLVAESSRVSYAKLTTAPILKPLDWTRSRVRRDHLISMGVPVNLDEVDSHRLAALPPLHISTKGLGEVRRSTSREPASAGGNNNGKGKARDSFGGSAPASATPHTNGDAERSKYGLGERPIVDVPRAEELCGLDEDALSIMPLARLRALQDELERHTADGSELLAWFLQLKDAQKQDSDTYNGMISELIANAAKVKQPGSGGGLFRRGSARSRPASMSASATPRRVASPGVFTG</sequence>
<feature type="compositionally biased region" description="Low complexity" evidence="1">
    <location>
        <begin position="151"/>
        <end position="165"/>
    </location>
</feature>
<feature type="compositionally biased region" description="Low complexity" evidence="1">
    <location>
        <begin position="455"/>
        <end position="469"/>
    </location>
</feature>
<evidence type="ECO:0000256" key="1">
    <source>
        <dbReference type="SAM" id="MobiDB-lite"/>
    </source>
</evidence>
<feature type="region of interest" description="Disordered" evidence="1">
    <location>
        <begin position="1"/>
        <end position="189"/>
    </location>
</feature>
<dbReference type="InterPro" id="IPR031355">
    <property type="entry name" value="YBL010C/LAA2-like"/>
</dbReference>
<feature type="compositionally biased region" description="Basic and acidic residues" evidence="1">
    <location>
        <begin position="50"/>
        <end position="67"/>
    </location>
</feature>
<dbReference type="Proteomes" id="UP000827549">
    <property type="component" value="Chromosome 6"/>
</dbReference>
<protein>
    <submittedName>
        <fullName evidence="2">Uncharacterized protein</fullName>
    </submittedName>
</protein>
<gene>
    <name evidence="2" type="ORF">LOC62_06G008633</name>
</gene>
<feature type="compositionally biased region" description="Acidic residues" evidence="1">
    <location>
        <begin position="138"/>
        <end position="150"/>
    </location>
</feature>
<dbReference type="PANTHER" id="PTHR38698">
    <property type="entry name" value="EXPRESSED PROTEIN"/>
    <property type="match status" value="1"/>
</dbReference>
<keyword evidence="3" id="KW-1185">Reference proteome</keyword>
<evidence type="ECO:0000313" key="3">
    <source>
        <dbReference type="Proteomes" id="UP000827549"/>
    </source>
</evidence>
<accession>A0AAF0YK62</accession>
<name>A0AAF0YK62_9TREE</name>
<dbReference type="Pfam" id="PF17104">
    <property type="entry name" value="YBL010C_LAA2"/>
    <property type="match status" value="1"/>
</dbReference>
<dbReference type="AlphaFoldDB" id="A0AAF0YK62"/>
<dbReference type="EMBL" id="CP086719">
    <property type="protein sequence ID" value="WOO85133.1"/>
    <property type="molecule type" value="Genomic_DNA"/>
</dbReference>